<gene>
    <name evidence="4" type="primary">LOC108628452</name>
</gene>
<evidence type="ECO:0000313" key="4">
    <source>
        <dbReference type="RefSeq" id="XP_017885860.1"/>
    </source>
</evidence>
<dbReference type="Proteomes" id="UP000694925">
    <property type="component" value="Unplaced"/>
</dbReference>
<feature type="signal peptide" evidence="2">
    <location>
        <begin position="1"/>
        <end position="18"/>
    </location>
</feature>
<dbReference type="KEGG" id="ccal:108628452"/>
<evidence type="ECO:0000313" key="3">
    <source>
        <dbReference type="Proteomes" id="UP000694925"/>
    </source>
</evidence>
<keyword evidence="2" id="KW-0732">Signal</keyword>
<feature type="region of interest" description="Disordered" evidence="1">
    <location>
        <begin position="211"/>
        <end position="231"/>
    </location>
</feature>
<evidence type="ECO:0000256" key="1">
    <source>
        <dbReference type="SAM" id="MobiDB-lite"/>
    </source>
</evidence>
<keyword evidence="3" id="KW-1185">Reference proteome</keyword>
<proteinExistence type="predicted"/>
<protein>
    <submittedName>
        <fullName evidence="4">Uncharacterized protein LOC108628452</fullName>
    </submittedName>
</protein>
<dbReference type="RefSeq" id="XP_017885860.1">
    <property type="nucleotide sequence ID" value="XM_018030371.2"/>
</dbReference>
<accession>A0AAJ7NAJ5</accession>
<reference evidence="4" key="1">
    <citation type="submission" date="2025-08" db="UniProtKB">
        <authorList>
            <consortium name="RefSeq"/>
        </authorList>
    </citation>
    <scope>IDENTIFICATION</scope>
    <source>
        <tissue evidence="4">Whole body</tissue>
    </source>
</reference>
<dbReference type="AlphaFoldDB" id="A0AAJ7NAJ5"/>
<name>A0AAJ7NAJ5_9HYME</name>
<evidence type="ECO:0000256" key="2">
    <source>
        <dbReference type="SAM" id="SignalP"/>
    </source>
</evidence>
<feature type="chain" id="PRO_5042611467" evidence="2">
    <location>
        <begin position="19"/>
        <end position="231"/>
    </location>
</feature>
<organism evidence="3 4">
    <name type="scientific">Ceratina calcarata</name>
    <dbReference type="NCBI Taxonomy" id="156304"/>
    <lineage>
        <taxon>Eukaryota</taxon>
        <taxon>Metazoa</taxon>
        <taxon>Ecdysozoa</taxon>
        <taxon>Arthropoda</taxon>
        <taxon>Hexapoda</taxon>
        <taxon>Insecta</taxon>
        <taxon>Pterygota</taxon>
        <taxon>Neoptera</taxon>
        <taxon>Endopterygota</taxon>
        <taxon>Hymenoptera</taxon>
        <taxon>Apocrita</taxon>
        <taxon>Aculeata</taxon>
        <taxon>Apoidea</taxon>
        <taxon>Anthophila</taxon>
        <taxon>Apidae</taxon>
        <taxon>Ceratina</taxon>
        <taxon>Zadontomerus</taxon>
    </lineage>
</organism>
<dbReference type="GeneID" id="108628452"/>
<sequence length="231" mass="26479">MWTALLVLCVVASFDVNARELHDASALELSGSPVASLRTVENVPARVPKRFRPNSQFRRLHIENQHGFDGKVDKIRVNEQIPKYKSYTTTKSDQLNDSQAEMQLQNTTPRQNAMRVARSVEAYGKSKEHLVVNGQIESGNPPVHESKPQPQRAEGSVIRVYRSIDAKVEPKEHESIKGQETDLEGQDSKVFRPLFTYRKQMARKYRTRNHIGNRGFPVRPKPRRNRLIPVF</sequence>
<feature type="compositionally biased region" description="Basic residues" evidence="1">
    <location>
        <begin position="220"/>
        <end position="231"/>
    </location>
</feature>